<dbReference type="AlphaFoldDB" id="A0A383CRL8"/>
<feature type="non-terminal residue" evidence="1">
    <location>
        <position position="1"/>
    </location>
</feature>
<accession>A0A383CRL8</accession>
<sequence length="42" mass="4847">STNNCKWCGFKDECDAWKNKTPMKYNKFNKNFIGIDALSDAV</sequence>
<evidence type="ECO:0000313" key="1">
    <source>
        <dbReference type="EMBL" id="SVE34475.1"/>
    </source>
</evidence>
<name>A0A383CRL8_9ZZZZ</name>
<gene>
    <name evidence="1" type="ORF">METZ01_LOCUS487329</name>
</gene>
<protein>
    <submittedName>
        <fullName evidence="1">Uncharacterized protein</fullName>
    </submittedName>
</protein>
<reference evidence="1" key="1">
    <citation type="submission" date="2018-05" db="EMBL/GenBank/DDBJ databases">
        <authorList>
            <person name="Lanie J.A."/>
            <person name="Ng W.-L."/>
            <person name="Kazmierczak K.M."/>
            <person name="Andrzejewski T.M."/>
            <person name="Davidsen T.M."/>
            <person name="Wayne K.J."/>
            <person name="Tettelin H."/>
            <person name="Glass J.I."/>
            <person name="Rusch D."/>
            <person name="Podicherti R."/>
            <person name="Tsui H.-C.T."/>
            <person name="Winkler M.E."/>
        </authorList>
    </citation>
    <scope>NUCLEOTIDE SEQUENCE</scope>
</reference>
<proteinExistence type="predicted"/>
<organism evidence="1">
    <name type="scientific">marine metagenome</name>
    <dbReference type="NCBI Taxonomy" id="408172"/>
    <lineage>
        <taxon>unclassified sequences</taxon>
        <taxon>metagenomes</taxon>
        <taxon>ecological metagenomes</taxon>
    </lineage>
</organism>
<dbReference type="EMBL" id="UINC01210832">
    <property type="protein sequence ID" value="SVE34475.1"/>
    <property type="molecule type" value="Genomic_DNA"/>
</dbReference>